<keyword evidence="2" id="KW-0472">Membrane</keyword>
<evidence type="ECO:0000313" key="5">
    <source>
        <dbReference type="Proteomes" id="UP000177269"/>
    </source>
</evidence>
<keyword evidence="2" id="KW-1133">Transmembrane helix</keyword>
<organism evidence="4 5">
    <name type="scientific">Candidatus Taylorbacteria bacterium RIFCSPLOWO2_12_FULL_43_20</name>
    <dbReference type="NCBI Taxonomy" id="1802332"/>
    <lineage>
        <taxon>Bacteria</taxon>
        <taxon>Candidatus Tayloriibacteriota</taxon>
    </lineage>
</organism>
<keyword evidence="3" id="KW-0732">Signal</keyword>
<dbReference type="EMBL" id="MHSK01000031">
    <property type="protein sequence ID" value="OHA41552.1"/>
    <property type="molecule type" value="Genomic_DNA"/>
</dbReference>
<name>A0A1G2P1R4_9BACT</name>
<evidence type="ECO:0000313" key="4">
    <source>
        <dbReference type="EMBL" id="OHA41552.1"/>
    </source>
</evidence>
<gene>
    <name evidence="4" type="ORF">A3G52_02715</name>
</gene>
<feature type="transmembrane region" description="Helical" evidence="2">
    <location>
        <begin position="278"/>
        <end position="296"/>
    </location>
</feature>
<evidence type="ECO:0000256" key="2">
    <source>
        <dbReference type="SAM" id="Phobius"/>
    </source>
</evidence>
<keyword evidence="2" id="KW-0812">Transmembrane</keyword>
<accession>A0A1G2P1R4</accession>
<dbReference type="Proteomes" id="UP000177269">
    <property type="component" value="Unassembled WGS sequence"/>
</dbReference>
<feature type="chain" id="PRO_5009583818" evidence="3">
    <location>
        <begin position="30"/>
        <end position="308"/>
    </location>
</feature>
<evidence type="ECO:0000256" key="3">
    <source>
        <dbReference type="SAM" id="SignalP"/>
    </source>
</evidence>
<proteinExistence type="predicted"/>
<comment type="caution">
    <text evidence="4">The sequence shown here is derived from an EMBL/GenBank/DDBJ whole genome shotgun (WGS) entry which is preliminary data.</text>
</comment>
<feature type="signal peptide" evidence="3">
    <location>
        <begin position="1"/>
        <end position="29"/>
    </location>
</feature>
<dbReference type="AlphaFoldDB" id="A0A1G2P1R4"/>
<protein>
    <submittedName>
        <fullName evidence="4">Uncharacterized protein</fullName>
    </submittedName>
</protein>
<feature type="region of interest" description="Disordered" evidence="1">
    <location>
        <begin position="245"/>
        <end position="271"/>
    </location>
</feature>
<sequence>MKTILNISFKAVFLTAVIVISAIASSSHATVGGPTYIYDFKYNPSDEHVYYTQNSLSGRGCPPELYKISLNTGNSEVVFSCAEGERIINEMGQTQGFSVDAQIRRITQGFKELSQINLKENDISIDVNFVRVENFGSEIDEVLRRHFLTGVYQNTDKLAEFSITGCSLDQPFTFAGYAIPGFNKKIVLLLSTKGDCFEGGYVGETLHVVGGLNDLDKSYLSNTRKGMHALVPSAATLGVFEQDGISIGKEDPPKTPPKTENGITADTGDTPDSDSNDVVYIVVAMIAGIILGFIFGRNIGGRGERKLQ</sequence>
<evidence type="ECO:0000256" key="1">
    <source>
        <dbReference type="SAM" id="MobiDB-lite"/>
    </source>
</evidence>
<reference evidence="4 5" key="1">
    <citation type="journal article" date="2016" name="Nat. Commun.">
        <title>Thousands of microbial genomes shed light on interconnected biogeochemical processes in an aquifer system.</title>
        <authorList>
            <person name="Anantharaman K."/>
            <person name="Brown C.T."/>
            <person name="Hug L.A."/>
            <person name="Sharon I."/>
            <person name="Castelle C.J."/>
            <person name="Probst A.J."/>
            <person name="Thomas B.C."/>
            <person name="Singh A."/>
            <person name="Wilkins M.J."/>
            <person name="Karaoz U."/>
            <person name="Brodie E.L."/>
            <person name="Williams K.H."/>
            <person name="Hubbard S.S."/>
            <person name="Banfield J.F."/>
        </authorList>
    </citation>
    <scope>NUCLEOTIDE SEQUENCE [LARGE SCALE GENOMIC DNA]</scope>
</reference>